<keyword evidence="5 6" id="KW-0472">Membrane</keyword>
<dbReference type="AlphaFoldDB" id="A0A2A2H8H9"/>
<dbReference type="SUPFAM" id="SSF140478">
    <property type="entry name" value="LemA-like"/>
    <property type="match status" value="1"/>
</dbReference>
<proteinExistence type="inferred from homology"/>
<feature type="transmembrane region" description="Helical" evidence="6">
    <location>
        <begin position="6"/>
        <end position="25"/>
    </location>
</feature>
<evidence type="ECO:0000256" key="3">
    <source>
        <dbReference type="ARBA" id="ARBA00022692"/>
    </source>
</evidence>
<dbReference type="PANTHER" id="PTHR34478:SF2">
    <property type="entry name" value="MEMBRANE PROTEIN"/>
    <property type="match status" value="1"/>
</dbReference>
<dbReference type="OrthoDB" id="9363at2157"/>
<keyword evidence="8" id="KW-1185">Reference proteome</keyword>
<comment type="subcellular location">
    <subcellularLocation>
        <location evidence="1">Membrane</location>
        <topology evidence="1">Single-pass membrane protein</topology>
    </subcellularLocation>
</comment>
<gene>
    <name evidence="7" type="ORF">ASJ80_08115</name>
</gene>
<accession>A0A2A2H8H9</accession>
<evidence type="ECO:0000256" key="1">
    <source>
        <dbReference type="ARBA" id="ARBA00004167"/>
    </source>
</evidence>
<dbReference type="Pfam" id="PF04011">
    <property type="entry name" value="LemA"/>
    <property type="match status" value="1"/>
</dbReference>
<sequence>MWNEIGFLIVVLIIGGLAGAVIVMYNSLIKLRNGADNAWSQINVQLERRADLVSNLVETVKGYAKHEKTTLKGVTEARTGLSNAETVKENEKANTHLTKTLKSLFAVAEAYPDLKADESFEDLMKQLSETENQIAYYRQLYNDVVWQYNNKCQMFPSNIVANFFGFEEERYFEINEAEKTVPHVDFASDDTLEAENI</sequence>
<evidence type="ECO:0008006" key="9">
    <source>
        <dbReference type="Google" id="ProtNLM"/>
    </source>
</evidence>
<reference evidence="7 8" key="1">
    <citation type="journal article" date="2017" name="BMC Genomics">
        <title>Genomic analysis of methanogenic archaea reveals a shift towards energy conservation.</title>
        <authorList>
            <person name="Gilmore S.P."/>
            <person name="Henske J.K."/>
            <person name="Sexton J.A."/>
            <person name="Solomon K.V."/>
            <person name="Seppala S."/>
            <person name="Yoo J.I."/>
            <person name="Huyett L.M."/>
            <person name="Pressman A."/>
            <person name="Cogan J.Z."/>
            <person name="Kivenson V."/>
            <person name="Peng X."/>
            <person name="Tan Y."/>
            <person name="Valentine D.L."/>
            <person name="O'Malley M.A."/>
        </authorList>
    </citation>
    <scope>NUCLEOTIDE SEQUENCE [LARGE SCALE GENOMIC DNA]</scope>
    <source>
        <strain evidence="7 8">M.o.H.</strain>
    </source>
</reference>
<name>A0A2A2H8H9_METBR</name>
<protein>
    <recommendedName>
        <fullName evidence="9">LemA family protein</fullName>
    </recommendedName>
</protein>
<organism evidence="7 8">
    <name type="scientific">Methanobacterium bryantii</name>
    <dbReference type="NCBI Taxonomy" id="2161"/>
    <lineage>
        <taxon>Archaea</taxon>
        <taxon>Methanobacteriati</taxon>
        <taxon>Methanobacteriota</taxon>
        <taxon>Methanomada group</taxon>
        <taxon>Methanobacteria</taxon>
        <taxon>Methanobacteriales</taxon>
        <taxon>Methanobacteriaceae</taxon>
        <taxon>Methanobacterium</taxon>
    </lineage>
</organism>
<comment type="similarity">
    <text evidence="2">Belongs to the LemA family.</text>
</comment>
<evidence type="ECO:0000256" key="2">
    <source>
        <dbReference type="ARBA" id="ARBA00008854"/>
    </source>
</evidence>
<dbReference type="InterPro" id="IPR023353">
    <property type="entry name" value="LemA-like_dom_sf"/>
</dbReference>
<dbReference type="PANTHER" id="PTHR34478">
    <property type="entry name" value="PROTEIN LEMA"/>
    <property type="match status" value="1"/>
</dbReference>
<evidence type="ECO:0000256" key="4">
    <source>
        <dbReference type="ARBA" id="ARBA00022989"/>
    </source>
</evidence>
<keyword evidence="4 6" id="KW-1133">Transmembrane helix</keyword>
<dbReference type="Proteomes" id="UP000217784">
    <property type="component" value="Unassembled WGS sequence"/>
</dbReference>
<comment type="caution">
    <text evidence="7">The sequence shown here is derived from an EMBL/GenBank/DDBJ whole genome shotgun (WGS) entry which is preliminary data.</text>
</comment>
<dbReference type="EMBL" id="LMVM01000002">
    <property type="protein sequence ID" value="PAV05688.1"/>
    <property type="molecule type" value="Genomic_DNA"/>
</dbReference>
<evidence type="ECO:0000256" key="6">
    <source>
        <dbReference type="SAM" id="Phobius"/>
    </source>
</evidence>
<dbReference type="InterPro" id="IPR007156">
    <property type="entry name" value="MamQ_LemA"/>
</dbReference>
<evidence type="ECO:0000313" key="8">
    <source>
        <dbReference type="Proteomes" id="UP000217784"/>
    </source>
</evidence>
<evidence type="ECO:0000313" key="7">
    <source>
        <dbReference type="EMBL" id="PAV05688.1"/>
    </source>
</evidence>
<evidence type="ECO:0000256" key="5">
    <source>
        <dbReference type="ARBA" id="ARBA00023136"/>
    </source>
</evidence>
<keyword evidence="3 6" id="KW-0812">Transmembrane</keyword>
<dbReference type="RefSeq" id="WP_069583036.1">
    <property type="nucleotide sequence ID" value="NZ_LMVM01000002.1"/>
</dbReference>
<dbReference type="GO" id="GO:0016020">
    <property type="term" value="C:membrane"/>
    <property type="evidence" value="ECO:0007669"/>
    <property type="project" value="UniProtKB-SubCell"/>
</dbReference>
<dbReference type="Gene3D" id="1.20.1440.20">
    <property type="entry name" value="LemA-like domain"/>
    <property type="match status" value="1"/>
</dbReference>